<keyword evidence="1" id="KW-0547">Nucleotide-binding</keyword>
<feature type="domain" description="Zeta toxin" evidence="4">
    <location>
        <begin position="41"/>
        <end position="228"/>
    </location>
</feature>
<evidence type="ECO:0000313" key="5">
    <source>
        <dbReference type="EMBL" id="GAA4346077.1"/>
    </source>
</evidence>
<dbReference type="InterPro" id="IPR027417">
    <property type="entry name" value="P-loop_NTPase"/>
</dbReference>
<organism evidence="5 6">
    <name type="scientific">Variovorax defluvii</name>
    <dbReference type="NCBI Taxonomy" id="913761"/>
    <lineage>
        <taxon>Bacteria</taxon>
        <taxon>Pseudomonadati</taxon>
        <taxon>Pseudomonadota</taxon>
        <taxon>Betaproteobacteria</taxon>
        <taxon>Burkholderiales</taxon>
        <taxon>Comamonadaceae</taxon>
        <taxon>Variovorax</taxon>
    </lineage>
</organism>
<evidence type="ECO:0000313" key="6">
    <source>
        <dbReference type="Proteomes" id="UP001500975"/>
    </source>
</evidence>
<feature type="compositionally biased region" description="Basic and acidic residues" evidence="3">
    <location>
        <begin position="392"/>
        <end position="411"/>
    </location>
</feature>
<dbReference type="Proteomes" id="UP001500975">
    <property type="component" value="Unassembled WGS sequence"/>
</dbReference>
<dbReference type="RefSeq" id="WP_345538922.1">
    <property type="nucleotide sequence ID" value="NZ_BAABGJ010000032.1"/>
</dbReference>
<comment type="caution">
    <text evidence="5">The sequence shown here is derived from an EMBL/GenBank/DDBJ whole genome shotgun (WGS) entry which is preliminary data.</text>
</comment>
<gene>
    <name evidence="5" type="ORF">GCM10023165_30600</name>
</gene>
<evidence type="ECO:0000259" key="4">
    <source>
        <dbReference type="Pfam" id="PF06414"/>
    </source>
</evidence>
<feature type="region of interest" description="Disordered" evidence="3">
    <location>
        <begin position="379"/>
        <end position="411"/>
    </location>
</feature>
<feature type="region of interest" description="Disordered" evidence="3">
    <location>
        <begin position="1"/>
        <end position="20"/>
    </location>
</feature>
<evidence type="ECO:0000256" key="3">
    <source>
        <dbReference type="SAM" id="MobiDB-lite"/>
    </source>
</evidence>
<name>A0ABP8HWH7_9BURK</name>
<sequence>MTRTPEPGPGSAPDTPTPSERELRRLYERCVAPDLLVGAQTAEHPVAMVIAGQPGAGLTYSSVMLRQQLMQTVPTAAHVSLNRLRAYHPLWAAGGDVAPPAAAQVTAHCQAWFDRFVTDVQTRRLNLVAEVETTDIEAVPRLAADLRRGGYIVQAVFVGTNREESRLAMLARYEMRRRAGLGAEAPSIQAHELAFSNVGSLLGRLEHERMVDGLRVITRSGTQLYESRVLDGVLNRVPRAAETLRIHLERATDARELVQYAMRWETLVQRLTGDPAVPRDIAGRTVIWRNEAAARCEQDPDAKQMLQWAREAGAFRVMNRFEFEKEFPHLARAVAALGEAVLESERFPPREAARLLAHARENIAQRIERGDMARIIARQKAMEMKAQGKAKTQPDRERTAKEPPSEEPPTR</sequence>
<evidence type="ECO:0000256" key="1">
    <source>
        <dbReference type="ARBA" id="ARBA00022741"/>
    </source>
</evidence>
<keyword evidence="6" id="KW-1185">Reference proteome</keyword>
<protein>
    <recommendedName>
        <fullName evidence="4">Zeta toxin domain-containing protein</fullName>
    </recommendedName>
</protein>
<accession>A0ABP8HWH7</accession>
<dbReference type="InterPro" id="IPR010488">
    <property type="entry name" value="Zeta_toxin_domain"/>
</dbReference>
<keyword evidence="2" id="KW-0067">ATP-binding</keyword>
<feature type="compositionally biased region" description="Pro residues" evidence="3">
    <location>
        <begin position="1"/>
        <end position="10"/>
    </location>
</feature>
<proteinExistence type="predicted"/>
<dbReference type="Pfam" id="PF06414">
    <property type="entry name" value="Zeta_toxin"/>
    <property type="match status" value="1"/>
</dbReference>
<dbReference type="EMBL" id="BAABGJ010000032">
    <property type="protein sequence ID" value="GAA4346077.1"/>
    <property type="molecule type" value="Genomic_DNA"/>
</dbReference>
<dbReference type="Gene3D" id="3.40.50.300">
    <property type="entry name" value="P-loop containing nucleotide triphosphate hydrolases"/>
    <property type="match status" value="1"/>
</dbReference>
<reference evidence="6" key="1">
    <citation type="journal article" date="2019" name="Int. J. Syst. Evol. Microbiol.">
        <title>The Global Catalogue of Microorganisms (GCM) 10K type strain sequencing project: providing services to taxonomists for standard genome sequencing and annotation.</title>
        <authorList>
            <consortium name="The Broad Institute Genomics Platform"/>
            <consortium name="The Broad Institute Genome Sequencing Center for Infectious Disease"/>
            <person name="Wu L."/>
            <person name="Ma J."/>
        </authorList>
    </citation>
    <scope>NUCLEOTIDE SEQUENCE [LARGE SCALE GENOMIC DNA]</scope>
    <source>
        <strain evidence="6">JCM 17804</strain>
    </source>
</reference>
<evidence type="ECO:0000256" key="2">
    <source>
        <dbReference type="ARBA" id="ARBA00022840"/>
    </source>
</evidence>